<evidence type="ECO:0000313" key="2">
    <source>
        <dbReference type="Proteomes" id="UP000326396"/>
    </source>
</evidence>
<dbReference type="AlphaFoldDB" id="A0A5N6MBF3"/>
<sequence length="95" mass="10536">MKNKECEDLSGTALVILGLLARCMMSEGATEILIRVIDESEECLIEAMGLPDLMFVLAEVSVRGSTRAREKASILLKKLEANESYEEGNLAFLKW</sequence>
<comment type="caution">
    <text evidence="1">The sequence shown here is derived from an EMBL/GenBank/DDBJ whole genome shotgun (WGS) entry which is preliminary data.</text>
</comment>
<dbReference type="EMBL" id="SZYD01000016">
    <property type="protein sequence ID" value="KAD3337723.1"/>
    <property type="molecule type" value="Genomic_DNA"/>
</dbReference>
<dbReference type="Proteomes" id="UP000326396">
    <property type="component" value="Linkage Group LG6"/>
</dbReference>
<protein>
    <submittedName>
        <fullName evidence="1">Uncharacterized protein</fullName>
    </submittedName>
</protein>
<proteinExistence type="predicted"/>
<gene>
    <name evidence="1" type="ORF">E3N88_33243</name>
</gene>
<name>A0A5N6MBF3_9ASTR</name>
<keyword evidence="2" id="KW-1185">Reference proteome</keyword>
<evidence type="ECO:0000313" key="1">
    <source>
        <dbReference type="EMBL" id="KAD3337723.1"/>
    </source>
</evidence>
<organism evidence="1 2">
    <name type="scientific">Mikania micrantha</name>
    <name type="common">bitter vine</name>
    <dbReference type="NCBI Taxonomy" id="192012"/>
    <lineage>
        <taxon>Eukaryota</taxon>
        <taxon>Viridiplantae</taxon>
        <taxon>Streptophyta</taxon>
        <taxon>Embryophyta</taxon>
        <taxon>Tracheophyta</taxon>
        <taxon>Spermatophyta</taxon>
        <taxon>Magnoliopsida</taxon>
        <taxon>eudicotyledons</taxon>
        <taxon>Gunneridae</taxon>
        <taxon>Pentapetalae</taxon>
        <taxon>asterids</taxon>
        <taxon>campanulids</taxon>
        <taxon>Asterales</taxon>
        <taxon>Asteraceae</taxon>
        <taxon>Asteroideae</taxon>
        <taxon>Heliantheae alliance</taxon>
        <taxon>Eupatorieae</taxon>
        <taxon>Mikania</taxon>
    </lineage>
</organism>
<reference evidence="1 2" key="1">
    <citation type="submission" date="2019-05" db="EMBL/GenBank/DDBJ databases">
        <title>Mikania micrantha, genome provides insights into the molecular mechanism of rapid growth.</title>
        <authorList>
            <person name="Liu B."/>
        </authorList>
    </citation>
    <scope>NUCLEOTIDE SEQUENCE [LARGE SCALE GENOMIC DNA]</scope>
    <source>
        <strain evidence="1">NLD-2019</strain>
        <tissue evidence="1">Leaf</tissue>
    </source>
</reference>
<accession>A0A5N6MBF3</accession>
<dbReference type="OrthoDB" id="7537227at2759"/>